<dbReference type="Proteomes" id="UP000736335">
    <property type="component" value="Unassembled WGS sequence"/>
</dbReference>
<dbReference type="PANTHER" id="PTHR46579">
    <property type="entry name" value="F5/8 TYPE C DOMAIN-CONTAINING PROTEIN-RELATED"/>
    <property type="match status" value="1"/>
</dbReference>
<dbReference type="Gene3D" id="2.60.120.650">
    <property type="entry name" value="Cupin"/>
    <property type="match status" value="1"/>
</dbReference>
<feature type="domain" description="JmjC" evidence="2">
    <location>
        <begin position="35"/>
        <end position="245"/>
    </location>
</feature>
<feature type="compositionally biased region" description="Low complexity" evidence="1">
    <location>
        <begin position="590"/>
        <end position="605"/>
    </location>
</feature>
<gene>
    <name evidence="3" type="ORF">BJ322DRAFT_1107453</name>
</gene>
<dbReference type="OrthoDB" id="3269001at2759"/>
<feature type="region of interest" description="Disordered" evidence="1">
    <location>
        <begin position="572"/>
        <end position="774"/>
    </location>
</feature>
<sequence>MSSDNTHPPSSSSETPEFRVVDRISSKDKPLSGIVSSILQHEEAGIPIVVCGLNADPNWFPLLGSDPLEQHGPARQPHIDHPEHQGTPPSKDPFVWINQLSSIPEDLLPPGPRETSFVTVDHREESERKAGQLLEQNHCASTLHWLTLDCTGVDSDVWFILEASYANQMEAHLSDESRKVSTSSSELLSCPFPVFRHVQSAGDLLIIPPRCYAQNFREGSSTSISWSRVSIHGLILAWHSELPMYRRLCRTEAYNIRKVIYTTMKSHASKIKGLLSGSPTRLSDPHPDEHSPILRMADRLRKLILLFDHILLEGYCDDHDSIFLPEHMPRDPTCHYCGASLFLSYFSCAGMCFDLETDSPRFDMSIRICGACYVEGRSCACMNMTPRRLRDFSDILRERNDAASTLSNLASCLASVDDLSETSEKDFSWPRIAIFQAAKELWKLRHATAIERRGRTCTPRGGERSHAMPPYALINCRKCHAAKCFRHILKGGVHSSEALLAVAADPSGIVWHQLHHAARQRDAPSHWTQGRLVGLAERLLFFASNFSGTSPVNGETSVGFYDGHDSETLAGLESTREEGNNSDMSFQAFSSTPATNSRASSRSTTVPPSDEETQGHPANVGDAGFHSTRYGDVSAATSRSRSKRPRNTESQDEAEYPSKRIRLRRSSAKTLRASSSQSTIIAPEVATQDPPQLQRPGTLQSGGVRDPMQMLEPAEKRAANTSAISQTTLRRRSTTIEQDHQPTASTSKVDQIATLQRKSARAGSSSSFGPNLASTPGVDQPLAFNFFNPAIDLQRPESPVLPFRTLGIEPEPETLTPATQPLRRLGSLFRRGFSLSSPTLHPLASSPLPQTHFSATEVGGPSPFARGEHLVILLQKISLRNYGEGVIHTKIWTHREVLALWFLLSTPILTLSPLALGVMQGDSLLKENVQGYIELLRASGAFASISPNIPGLELFDSRDDAPIFPSQIAALPVEVATLQGEIGDRISWAATTRPLVFAIDPVPDVDFENPLVPSQYIPNHGPQALHPSNHNNIAFIENESRLYKILGSLEMDALAVNREVLDGLIDKVYGGLYRMMEHKRCEWERQRSRTRAIVKGYTVINTEKYLADEFPKEPAVIAALLTVLLMNLVFHLPRRGTTVLLAGMQSMLLASGWSGDSENLPHDPRTVLHRFNLDPCCSSFLQCPVCYALYPYTGTITSTLPEFDRCTHRPTPTSPPCGVPLWDERQLGGKTIRSPRRKYVHQNLKEWVGRLLTRPGIEELLREPCDKPKTSAMEDIWDAPVFRTFKDADSKPFFRKRPGELRLAFSLNADGFHPLHKLEAKQNLTSTAVYMVILNFPPHLRYLFRNMYLAGVIPGPGKPSLDQINHVLSLLVLELLDFWKGVFYTLTPASVSGLLTKGALIPLVCDMLAARQLCGLGSATSTWFCTFCLLTIQEIENLDKSTWPPRNLGEQIKQAERWRDCESGKDREEIFTTYGVRWSALLDLPYWNPILFSVVDSMHASYLGLFHSHCRKVWQISVSIEGGDGTTIKQPMSTPRPEDRVLLKWLTIIRNTDPEILHDELSLRCSKETLWHICVDNNIRSAGTRRQLIKNIVKWRSRVDPDSIKLPGAPEPDAGVELVETSAAEETTFQRDLRKANEAFEDYRTSERGLGCIKKPILRAMCQSRGLAAGDKDKSELLVEQLVDWRGLNVPVPPEPVSESREVLGKKVLEAVWDDMTRTELPSWMSPAPRNWGTATRGKLTADQWKVIATVHLPITLMRLWGTPQEGRHRHFLMLCNFMDLSAAVQLANQRVVTETHIRDYEQLILRYLSGMVTLFKDTPLQPIHHVSMHAGEFLRLFGPTHSVRTPGFERFNEKLGSQNTNKKSGELEATFMMTACRTANLEWLMQEQGPQAAIRPLSEAFSRVSNEDHRGTRLADEIHFPRSKPPKVIKLSPHIHTLLLRLVHDKATAGSHSLEALELEKFSISSVIYASEKYLPRDSNIIFRRSEGSSQRVGRITLIFQVDHQPGTTFLAVSQYRLIVSSDERNVYRRFGFAGGLLCDAEEAGLPLVIRSEDVICHFAKTALIPKEEKLMHALPLNTKMLEYQIPEEYPLPEC</sequence>
<feature type="region of interest" description="Disordered" evidence="1">
    <location>
        <begin position="1"/>
        <end position="25"/>
    </location>
</feature>
<dbReference type="EMBL" id="WIUZ02000005">
    <property type="protein sequence ID" value="KAF9787388.1"/>
    <property type="molecule type" value="Genomic_DNA"/>
</dbReference>
<proteinExistence type="predicted"/>
<dbReference type="InterPro" id="IPR003347">
    <property type="entry name" value="JmjC_dom"/>
</dbReference>
<dbReference type="PROSITE" id="PS51184">
    <property type="entry name" value="JMJC"/>
    <property type="match status" value="1"/>
</dbReference>
<evidence type="ECO:0000313" key="4">
    <source>
        <dbReference type="Proteomes" id="UP000736335"/>
    </source>
</evidence>
<comment type="caution">
    <text evidence="3">The sequence shown here is derived from an EMBL/GenBank/DDBJ whole genome shotgun (WGS) entry which is preliminary data.</text>
</comment>
<dbReference type="InterPro" id="IPR004242">
    <property type="entry name" value="Transposase_21"/>
</dbReference>
<accession>A0A9P6HI49</accession>
<dbReference type="PANTHER" id="PTHR46579:SF1">
    <property type="entry name" value="F5_8 TYPE C DOMAIN-CONTAINING PROTEIN"/>
    <property type="match status" value="1"/>
</dbReference>
<feature type="region of interest" description="Disordered" evidence="1">
    <location>
        <begin position="64"/>
        <end position="95"/>
    </location>
</feature>
<reference evidence="3" key="1">
    <citation type="journal article" date="2020" name="Nat. Commun.">
        <title>Large-scale genome sequencing of mycorrhizal fungi provides insights into the early evolution of symbiotic traits.</title>
        <authorList>
            <person name="Miyauchi S."/>
            <person name="Kiss E."/>
            <person name="Kuo A."/>
            <person name="Drula E."/>
            <person name="Kohler A."/>
            <person name="Sanchez-Garcia M."/>
            <person name="Morin E."/>
            <person name="Andreopoulos B."/>
            <person name="Barry K.W."/>
            <person name="Bonito G."/>
            <person name="Buee M."/>
            <person name="Carver A."/>
            <person name="Chen C."/>
            <person name="Cichocki N."/>
            <person name="Clum A."/>
            <person name="Culley D."/>
            <person name="Crous P.W."/>
            <person name="Fauchery L."/>
            <person name="Girlanda M."/>
            <person name="Hayes R.D."/>
            <person name="Keri Z."/>
            <person name="LaButti K."/>
            <person name="Lipzen A."/>
            <person name="Lombard V."/>
            <person name="Magnuson J."/>
            <person name="Maillard F."/>
            <person name="Murat C."/>
            <person name="Nolan M."/>
            <person name="Ohm R.A."/>
            <person name="Pangilinan J."/>
            <person name="Pereira M.F."/>
            <person name="Perotto S."/>
            <person name="Peter M."/>
            <person name="Pfister S."/>
            <person name="Riley R."/>
            <person name="Sitrit Y."/>
            <person name="Stielow J.B."/>
            <person name="Szollosi G."/>
            <person name="Zifcakova L."/>
            <person name="Stursova M."/>
            <person name="Spatafora J.W."/>
            <person name="Tedersoo L."/>
            <person name="Vaario L.M."/>
            <person name="Yamada A."/>
            <person name="Yan M."/>
            <person name="Wang P."/>
            <person name="Xu J."/>
            <person name="Bruns T."/>
            <person name="Baldrian P."/>
            <person name="Vilgalys R."/>
            <person name="Dunand C."/>
            <person name="Henrissat B."/>
            <person name="Grigoriev I.V."/>
            <person name="Hibbett D."/>
            <person name="Nagy L.G."/>
            <person name="Martin F.M."/>
        </authorList>
    </citation>
    <scope>NUCLEOTIDE SEQUENCE</scope>
    <source>
        <strain evidence="3">UH-Tt-Lm1</strain>
    </source>
</reference>
<feature type="compositionally biased region" description="Polar residues" evidence="1">
    <location>
        <begin position="668"/>
        <end position="680"/>
    </location>
</feature>
<evidence type="ECO:0000259" key="2">
    <source>
        <dbReference type="PROSITE" id="PS51184"/>
    </source>
</evidence>
<feature type="compositionally biased region" description="Polar residues" evidence="1">
    <location>
        <begin position="741"/>
        <end position="774"/>
    </location>
</feature>
<organism evidence="3 4">
    <name type="scientific">Thelephora terrestris</name>
    <dbReference type="NCBI Taxonomy" id="56493"/>
    <lineage>
        <taxon>Eukaryota</taxon>
        <taxon>Fungi</taxon>
        <taxon>Dikarya</taxon>
        <taxon>Basidiomycota</taxon>
        <taxon>Agaricomycotina</taxon>
        <taxon>Agaricomycetes</taxon>
        <taxon>Thelephorales</taxon>
        <taxon>Thelephoraceae</taxon>
        <taxon>Thelephora</taxon>
    </lineage>
</organism>
<dbReference type="Pfam" id="PF02992">
    <property type="entry name" value="Transposase_21"/>
    <property type="match status" value="1"/>
</dbReference>
<reference evidence="3" key="2">
    <citation type="submission" date="2020-11" db="EMBL/GenBank/DDBJ databases">
        <authorList>
            <consortium name="DOE Joint Genome Institute"/>
            <person name="Kuo A."/>
            <person name="Miyauchi S."/>
            <person name="Kiss E."/>
            <person name="Drula E."/>
            <person name="Kohler A."/>
            <person name="Sanchez-Garcia M."/>
            <person name="Andreopoulos B."/>
            <person name="Barry K.W."/>
            <person name="Bonito G."/>
            <person name="Buee M."/>
            <person name="Carver A."/>
            <person name="Chen C."/>
            <person name="Cichocki N."/>
            <person name="Clum A."/>
            <person name="Culley D."/>
            <person name="Crous P.W."/>
            <person name="Fauchery L."/>
            <person name="Girlanda M."/>
            <person name="Hayes R."/>
            <person name="Keri Z."/>
            <person name="Labutti K."/>
            <person name="Lipzen A."/>
            <person name="Lombard V."/>
            <person name="Magnuson J."/>
            <person name="Maillard F."/>
            <person name="Morin E."/>
            <person name="Murat C."/>
            <person name="Nolan M."/>
            <person name="Ohm R."/>
            <person name="Pangilinan J."/>
            <person name="Pereira M."/>
            <person name="Perotto S."/>
            <person name="Peter M."/>
            <person name="Riley R."/>
            <person name="Sitrit Y."/>
            <person name="Stielow B."/>
            <person name="Szollosi G."/>
            <person name="Zifcakova L."/>
            <person name="Stursova M."/>
            <person name="Spatafora J.W."/>
            <person name="Tedersoo L."/>
            <person name="Vaario L.-M."/>
            <person name="Yamada A."/>
            <person name="Yan M."/>
            <person name="Wang P."/>
            <person name="Xu J."/>
            <person name="Bruns T."/>
            <person name="Baldrian P."/>
            <person name="Vilgalys R."/>
            <person name="Henrissat B."/>
            <person name="Grigoriev I.V."/>
            <person name="Hibbett D."/>
            <person name="Nagy L.G."/>
            <person name="Martin F.M."/>
        </authorList>
    </citation>
    <scope>NUCLEOTIDE SEQUENCE</scope>
    <source>
        <strain evidence="3">UH-Tt-Lm1</strain>
    </source>
</reference>
<feature type="compositionally biased region" description="Basic and acidic residues" evidence="1">
    <location>
        <begin position="16"/>
        <end position="25"/>
    </location>
</feature>
<evidence type="ECO:0000256" key="1">
    <source>
        <dbReference type="SAM" id="MobiDB-lite"/>
    </source>
</evidence>
<feature type="compositionally biased region" description="Polar residues" evidence="1">
    <location>
        <begin position="719"/>
        <end position="728"/>
    </location>
</feature>
<protein>
    <recommendedName>
        <fullName evidence="2">JmjC domain-containing protein</fullName>
    </recommendedName>
</protein>
<name>A0A9P6HI49_9AGAM</name>
<keyword evidence="4" id="KW-1185">Reference proteome</keyword>
<dbReference type="Pfam" id="PF02373">
    <property type="entry name" value="JmjC"/>
    <property type="match status" value="1"/>
</dbReference>
<evidence type="ECO:0000313" key="3">
    <source>
        <dbReference type="EMBL" id="KAF9787388.1"/>
    </source>
</evidence>
<feature type="compositionally biased region" description="Polar residues" evidence="1">
    <location>
        <begin position="689"/>
        <end position="701"/>
    </location>
</feature>